<dbReference type="AlphaFoldDB" id="A0AAN4Z537"/>
<keyword evidence="2" id="KW-1185">Reference proteome</keyword>
<name>A0AAN4Z537_9BILA</name>
<feature type="non-terminal residue" evidence="1">
    <location>
        <position position="1"/>
    </location>
</feature>
<protein>
    <submittedName>
        <fullName evidence="1">Uncharacterized protein</fullName>
    </submittedName>
</protein>
<proteinExistence type="predicted"/>
<sequence>LRVSLNGLEDPIVEQLSNLLSSSINFTRIYSVAEQYNFTPADYMLCSHLLRNSTMIRLVLNVKILDDITAPSIMSIVSHTKDIRIECDETRLSDPAAFITQLAFDVSNSTLFHSSCSRSSFFGLPHSFWKKFLYEKLSNGSFESIEAGNMSGKITKAPIDLPVTEMMFLKWHKKV</sequence>
<reference evidence="2" key="1">
    <citation type="submission" date="2022-10" db="EMBL/GenBank/DDBJ databases">
        <title>Genome assembly of Pristionchus species.</title>
        <authorList>
            <person name="Yoshida K."/>
            <person name="Sommer R.J."/>
        </authorList>
    </citation>
    <scope>NUCLEOTIDE SEQUENCE [LARGE SCALE GENOMIC DNA]</scope>
    <source>
        <strain evidence="2">RS5460</strain>
    </source>
</reference>
<gene>
    <name evidence="1" type="ORF">PMAYCL1PPCAC_01585</name>
</gene>
<evidence type="ECO:0000313" key="2">
    <source>
        <dbReference type="Proteomes" id="UP001328107"/>
    </source>
</evidence>
<dbReference type="Proteomes" id="UP001328107">
    <property type="component" value="Unassembled WGS sequence"/>
</dbReference>
<accession>A0AAN4Z537</accession>
<organism evidence="1 2">
    <name type="scientific">Pristionchus mayeri</name>
    <dbReference type="NCBI Taxonomy" id="1317129"/>
    <lineage>
        <taxon>Eukaryota</taxon>
        <taxon>Metazoa</taxon>
        <taxon>Ecdysozoa</taxon>
        <taxon>Nematoda</taxon>
        <taxon>Chromadorea</taxon>
        <taxon>Rhabditida</taxon>
        <taxon>Rhabditina</taxon>
        <taxon>Diplogasteromorpha</taxon>
        <taxon>Diplogasteroidea</taxon>
        <taxon>Neodiplogasteridae</taxon>
        <taxon>Pristionchus</taxon>
    </lineage>
</organism>
<evidence type="ECO:0000313" key="1">
    <source>
        <dbReference type="EMBL" id="GMR31390.1"/>
    </source>
</evidence>
<comment type="caution">
    <text evidence="1">The sequence shown here is derived from an EMBL/GenBank/DDBJ whole genome shotgun (WGS) entry which is preliminary data.</text>
</comment>
<dbReference type="EMBL" id="BTRK01000001">
    <property type="protein sequence ID" value="GMR31390.1"/>
    <property type="molecule type" value="Genomic_DNA"/>
</dbReference>